<organism evidence="1 2">
    <name type="scientific">Aduncisulcus paluster</name>
    <dbReference type="NCBI Taxonomy" id="2918883"/>
    <lineage>
        <taxon>Eukaryota</taxon>
        <taxon>Metamonada</taxon>
        <taxon>Carpediemonas-like organisms</taxon>
        <taxon>Aduncisulcus</taxon>
    </lineage>
</organism>
<feature type="non-terminal residue" evidence="1">
    <location>
        <position position="22"/>
    </location>
</feature>
<proteinExistence type="predicted"/>
<reference evidence="1" key="1">
    <citation type="submission" date="2022-03" db="EMBL/GenBank/DDBJ databases">
        <title>Draft genome sequence of Aduncisulcus paluster, a free-living microaerophilic Fornicata.</title>
        <authorList>
            <person name="Yuyama I."/>
            <person name="Kume K."/>
            <person name="Tamura T."/>
            <person name="Inagaki Y."/>
            <person name="Hashimoto T."/>
        </authorList>
    </citation>
    <scope>NUCLEOTIDE SEQUENCE</scope>
    <source>
        <strain evidence="1">NY0171</strain>
    </source>
</reference>
<sequence>MLFTKMKLPGLLGMLLLGILIG</sequence>
<keyword evidence="2" id="KW-1185">Reference proteome</keyword>
<comment type="caution">
    <text evidence="1">The sequence shown here is derived from an EMBL/GenBank/DDBJ whole genome shotgun (WGS) entry which is preliminary data.</text>
</comment>
<accession>A0ABQ5KR05</accession>
<gene>
    <name evidence="1" type="ORF">ADUPG1_002643</name>
</gene>
<evidence type="ECO:0000313" key="1">
    <source>
        <dbReference type="EMBL" id="GKT33794.1"/>
    </source>
</evidence>
<name>A0ABQ5KR05_9EUKA</name>
<dbReference type="EMBL" id="BQXS01003172">
    <property type="protein sequence ID" value="GKT33794.1"/>
    <property type="molecule type" value="Genomic_DNA"/>
</dbReference>
<evidence type="ECO:0000313" key="2">
    <source>
        <dbReference type="Proteomes" id="UP001057375"/>
    </source>
</evidence>
<dbReference type="Proteomes" id="UP001057375">
    <property type="component" value="Unassembled WGS sequence"/>
</dbReference>
<protein>
    <submittedName>
        <fullName evidence="1">Uncharacterized protein</fullName>
    </submittedName>
</protein>